<evidence type="ECO:0000256" key="5">
    <source>
        <dbReference type="ARBA" id="ARBA00022989"/>
    </source>
</evidence>
<feature type="transmembrane region" description="Helical" evidence="8">
    <location>
        <begin position="45"/>
        <end position="70"/>
    </location>
</feature>
<dbReference type="InterPro" id="IPR035906">
    <property type="entry name" value="MetI-like_sf"/>
</dbReference>
<dbReference type="CDD" id="cd06261">
    <property type="entry name" value="TM_PBP2"/>
    <property type="match status" value="1"/>
</dbReference>
<organism evidence="10">
    <name type="scientific">metagenome</name>
    <dbReference type="NCBI Taxonomy" id="256318"/>
    <lineage>
        <taxon>unclassified sequences</taxon>
        <taxon>metagenomes</taxon>
    </lineage>
</organism>
<evidence type="ECO:0000256" key="2">
    <source>
        <dbReference type="ARBA" id="ARBA00022448"/>
    </source>
</evidence>
<dbReference type="InterPro" id="IPR000515">
    <property type="entry name" value="MetI-like"/>
</dbReference>
<evidence type="ECO:0000256" key="7">
    <source>
        <dbReference type="SAM" id="MobiDB-lite"/>
    </source>
</evidence>
<keyword evidence="4 8" id="KW-0812">Transmembrane</keyword>
<evidence type="ECO:0000256" key="6">
    <source>
        <dbReference type="ARBA" id="ARBA00023136"/>
    </source>
</evidence>
<dbReference type="PANTHER" id="PTHR43386:SF1">
    <property type="entry name" value="D,D-DIPEPTIDE TRANSPORT SYSTEM PERMEASE PROTEIN DDPC-RELATED"/>
    <property type="match status" value="1"/>
</dbReference>
<gene>
    <name evidence="10" type="ORF">NOCA2210053</name>
</gene>
<feature type="domain" description="ABC transmembrane type-1" evidence="9">
    <location>
        <begin position="117"/>
        <end position="320"/>
    </location>
</feature>
<feature type="region of interest" description="Disordered" evidence="7">
    <location>
        <begin position="1"/>
        <end position="20"/>
    </location>
</feature>
<dbReference type="GO" id="GO:0005886">
    <property type="term" value="C:plasma membrane"/>
    <property type="evidence" value="ECO:0007669"/>
    <property type="project" value="UniProtKB-SubCell"/>
</dbReference>
<feature type="transmembrane region" description="Helical" evidence="8">
    <location>
        <begin position="156"/>
        <end position="179"/>
    </location>
</feature>
<keyword evidence="3" id="KW-1003">Cell membrane</keyword>
<dbReference type="EMBL" id="CZKA01000014">
    <property type="protein sequence ID" value="CUR54703.1"/>
    <property type="molecule type" value="Genomic_DNA"/>
</dbReference>
<feature type="transmembrane region" description="Helical" evidence="8">
    <location>
        <begin position="244"/>
        <end position="264"/>
    </location>
</feature>
<evidence type="ECO:0000256" key="4">
    <source>
        <dbReference type="ARBA" id="ARBA00022692"/>
    </source>
</evidence>
<evidence type="ECO:0000313" key="10">
    <source>
        <dbReference type="EMBL" id="CUR54703.1"/>
    </source>
</evidence>
<dbReference type="AlphaFoldDB" id="A0A2P2BYA2"/>
<dbReference type="Gene3D" id="1.10.3720.10">
    <property type="entry name" value="MetI-like"/>
    <property type="match status" value="1"/>
</dbReference>
<reference evidence="10" key="1">
    <citation type="submission" date="2015-08" db="EMBL/GenBank/DDBJ databases">
        <authorList>
            <person name="Babu N.S."/>
            <person name="Beckwith C.J."/>
            <person name="Beseler K.G."/>
            <person name="Brison A."/>
            <person name="Carone J.V."/>
            <person name="Caskin T.P."/>
            <person name="Diamond M."/>
            <person name="Durham M.E."/>
            <person name="Foxe J.M."/>
            <person name="Go M."/>
            <person name="Henderson B.A."/>
            <person name="Jones I.B."/>
            <person name="McGettigan J.A."/>
            <person name="Micheletti S.J."/>
            <person name="Nasrallah M.E."/>
            <person name="Ortiz D."/>
            <person name="Piller C.R."/>
            <person name="Privatt S.R."/>
            <person name="Schneider S.L."/>
            <person name="Sharp S."/>
            <person name="Smith T.C."/>
            <person name="Stanton J.D."/>
            <person name="Ullery H.E."/>
            <person name="Wilson R.J."/>
            <person name="Serrano M.G."/>
            <person name="Buck G."/>
            <person name="Lee V."/>
            <person name="Wang Y."/>
            <person name="Carvalho R."/>
            <person name="Voegtly L."/>
            <person name="Shi R."/>
            <person name="Duckworth R."/>
            <person name="Johnson A."/>
            <person name="Loviza R."/>
            <person name="Walstead R."/>
            <person name="Shah Z."/>
            <person name="Kiflezghi M."/>
            <person name="Wade K."/>
            <person name="Ball S.L."/>
            <person name="Bradley K.W."/>
            <person name="Asai D.J."/>
            <person name="Bowman C.A."/>
            <person name="Russell D.A."/>
            <person name="Pope W.H."/>
            <person name="Jacobs-Sera D."/>
            <person name="Hendrix R.W."/>
            <person name="Hatfull G.F."/>
        </authorList>
    </citation>
    <scope>NUCLEOTIDE SEQUENCE</scope>
</reference>
<keyword evidence="6 8" id="KW-0472">Membrane</keyword>
<dbReference type="PANTHER" id="PTHR43386">
    <property type="entry name" value="OLIGOPEPTIDE TRANSPORT SYSTEM PERMEASE PROTEIN APPC"/>
    <property type="match status" value="1"/>
</dbReference>
<dbReference type="Pfam" id="PF00528">
    <property type="entry name" value="BPD_transp_1"/>
    <property type="match status" value="1"/>
</dbReference>
<protein>
    <submittedName>
        <fullName evidence="10">Binding-protein-dependent transport systems inner membrane component</fullName>
    </submittedName>
</protein>
<feature type="transmembrane region" description="Helical" evidence="8">
    <location>
        <begin position="191"/>
        <end position="213"/>
    </location>
</feature>
<keyword evidence="2" id="KW-0813">Transport</keyword>
<feature type="transmembrane region" description="Helical" evidence="8">
    <location>
        <begin position="299"/>
        <end position="320"/>
    </location>
</feature>
<dbReference type="SUPFAM" id="SSF161098">
    <property type="entry name" value="MetI-like"/>
    <property type="match status" value="1"/>
</dbReference>
<dbReference type="GO" id="GO:0055085">
    <property type="term" value="P:transmembrane transport"/>
    <property type="evidence" value="ECO:0007669"/>
    <property type="project" value="InterPro"/>
</dbReference>
<accession>A0A2P2BYA2</accession>
<proteinExistence type="predicted"/>
<sequence length="333" mass="35655">MTATPVNEREERTPDPDKRAARAVVKSKSPTQLAMARFRKDKKSMVALIVVLGYFVAGIAAPILVALGVLDPYTTHLDLLGPDALPKGDWWGMSWDHPLGIEPGAGRDVLSRIWAGITFSLAVALAASIVAVGLGVVLGIIAGYAGGWIDAIIGRLTDLVLAFPQTLLLLAAAPIGIAVLTETLNVPTGAVAQGLFVVIVLGFFGWTGTTRLIRGQVLSLREREFVDAAMLFGASRRRIWFKELLPNLWAPVLVTFTLYMPAFISAEAALSYLGVSVRPPTPTLGNVLKDSLSYASGDFLYFFAPAFLIALIVVSFNLLGDGLRDALDPKGDR</sequence>
<evidence type="ECO:0000256" key="1">
    <source>
        <dbReference type="ARBA" id="ARBA00004651"/>
    </source>
</evidence>
<evidence type="ECO:0000256" key="8">
    <source>
        <dbReference type="SAM" id="Phobius"/>
    </source>
</evidence>
<name>A0A2P2BYA2_9ZZZZ</name>
<evidence type="ECO:0000256" key="3">
    <source>
        <dbReference type="ARBA" id="ARBA00022475"/>
    </source>
</evidence>
<dbReference type="InterPro" id="IPR050366">
    <property type="entry name" value="BP-dependent_transpt_permease"/>
</dbReference>
<evidence type="ECO:0000259" key="9">
    <source>
        <dbReference type="PROSITE" id="PS50928"/>
    </source>
</evidence>
<dbReference type="Pfam" id="PF12911">
    <property type="entry name" value="OppC_N"/>
    <property type="match status" value="1"/>
</dbReference>
<comment type="subcellular location">
    <subcellularLocation>
        <location evidence="1">Cell membrane</location>
        <topology evidence="1">Multi-pass membrane protein</topology>
    </subcellularLocation>
</comment>
<keyword evidence="5 8" id="KW-1133">Transmembrane helix</keyword>
<dbReference type="PROSITE" id="PS50928">
    <property type="entry name" value="ABC_TM1"/>
    <property type="match status" value="1"/>
</dbReference>
<feature type="transmembrane region" description="Helical" evidence="8">
    <location>
        <begin position="113"/>
        <end position="144"/>
    </location>
</feature>
<dbReference type="InterPro" id="IPR025966">
    <property type="entry name" value="OppC_N"/>
</dbReference>
<feature type="compositionally biased region" description="Basic and acidic residues" evidence="7">
    <location>
        <begin position="7"/>
        <end position="20"/>
    </location>
</feature>